<keyword evidence="3 6" id="KW-0812">Transmembrane</keyword>
<feature type="transmembrane region" description="Helical" evidence="6">
    <location>
        <begin position="39"/>
        <end position="60"/>
    </location>
</feature>
<name>A0A498QZ02_9MYCO</name>
<dbReference type="InterPro" id="IPR051791">
    <property type="entry name" value="Pra-immunoreactive"/>
</dbReference>
<accession>A0A498QZ02</accession>
<feature type="transmembrane region" description="Helical" evidence="6">
    <location>
        <begin position="173"/>
        <end position="190"/>
    </location>
</feature>
<feature type="transmembrane region" description="Helical" evidence="6">
    <location>
        <begin position="94"/>
        <end position="116"/>
    </location>
</feature>
<keyword evidence="2" id="KW-1003">Cell membrane</keyword>
<comment type="subcellular location">
    <subcellularLocation>
        <location evidence="1">Cell membrane</location>
        <topology evidence="1">Multi-pass membrane protein</topology>
    </subcellularLocation>
</comment>
<evidence type="ECO:0000256" key="5">
    <source>
        <dbReference type="ARBA" id="ARBA00023136"/>
    </source>
</evidence>
<evidence type="ECO:0000256" key="4">
    <source>
        <dbReference type="ARBA" id="ARBA00022989"/>
    </source>
</evidence>
<dbReference type="Pfam" id="PF06271">
    <property type="entry name" value="RDD"/>
    <property type="match status" value="1"/>
</dbReference>
<feature type="transmembrane region" description="Helical" evidence="6">
    <location>
        <begin position="202"/>
        <end position="223"/>
    </location>
</feature>
<feature type="domain" description="RDD" evidence="7">
    <location>
        <begin position="7"/>
        <end position="71"/>
    </location>
</feature>
<dbReference type="PANTHER" id="PTHR36115">
    <property type="entry name" value="PROLINE-RICH ANTIGEN HOMOLOG-RELATED"/>
    <property type="match status" value="1"/>
</dbReference>
<evidence type="ECO:0000256" key="1">
    <source>
        <dbReference type="ARBA" id="ARBA00004651"/>
    </source>
</evidence>
<dbReference type="PANTHER" id="PTHR36115:SF6">
    <property type="entry name" value="PROLINE-RICH ANTIGEN HOMOLOG"/>
    <property type="match status" value="1"/>
</dbReference>
<dbReference type="Proteomes" id="UP000268285">
    <property type="component" value="Unassembled WGS sequence"/>
</dbReference>
<reference evidence="8 9" key="1">
    <citation type="submission" date="2018-09" db="EMBL/GenBank/DDBJ databases">
        <authorList>
            <person name="Tagini F."/>
        </authorList>
    </citation>
    <scope>NUCLEOTIDE SEQUENCE [LARGE SCALE GENOMIC DNA]</scope>
    <source>
        <strain evidence="8 9">MK142</strain>
    </source>
</reference>
<sequence>MGYRQGITGSTVGKSVLKFTVLSERTGAPIGVGSSIARYFAHLLDAITFGIGYLLPLFTAKRQTIADMVMNTACVLDEPPQVLRSHTARPRLRMALGAAVLVIAAALTALACLNATSHWICTDGGRYRHCGNQVSVGSISYPAWKIFDPYVQAALVTPLWTAGILIVLRYYRATYALVPVAGIVAMMVFAQGRYDWGWQHNWFAFLACVAATTAVCVLIARGITRSVAARRS</sequence>
<evidence type="ECO:0000259" key="7">
    <source>
        <dbReference type="Pfam" id="PF06271"/>
    </source>
</evidence>
<evidence type="ECO:0000256" key="2">
    <source>
        <dbReference type="ARBA" id="ARBA00022475"/>
    </source>
</evidence>
<protein>
    <submittedName>
        <fullName evidence="8">Proline-rich antigen</fullName>
    </submittedName>
</protein>
<keyword evidence="4 6" id="KW-1133">Transmembrane helix</keyword>
<organism evidence="8 9">
    <name type="scientific">Mycobacterium pseudokansasii</name>
    <dbReference type="NCBI Taxonomy" id="2341080"/>
    <lineage>
        <taxon>Bacteria</taxon>
        <taxon>Bacillati</taxon>
        <taxon>Actinomycetota</taxon>
        <taxon>Actinomycetes</taxon>
        <taxon>Mycobacteriales</taxon>
        <taxon>Mycobacteriaceae</taxon>
        <taxon>Mycobacterium</taxon>
    </lineage>
</organism>
<keyword evidence="9" id="KW-1185">Reference proteome</keyword>
<dbReference type="GO" id="GO:0005886">
    <property type="term" value="C:plasma membrane"/>
    <property type="evidence" value="ECO:0007669"/>
    <property type="project" value="UniProtKB-SubCell"/>
</dbReference>
<feature type="transmembrane region" description="Helical" evidence="6">
    <location>
        <begin position="150"/>
        <end position="168"/>
    </location>
</feature>
<evidence type="ECO:0000313" key="8">
    <source>
        <dbReference type="EMBL" id="VBA54929.1"/>
    </source>
</evidence>
<keyword evidence="5 6" id="KW-0472">Membrane</keyword>
<dbReference type="AlphaFoldDB" id="A0A498QZ02"/>
<gene>
    <name evidence="8" type="primary">pra_3</name>
    <name evidence="8" type="ORF">LAUMK142_04875</name>
</gene>
<evidence type="ECO:0000313" key="9">
    <source>
        <dbReference type="Proteomes" id="UP000268285"/>
    </source>
</evidence>
<evidence type="ECO:0000256" key="3">
    <source>
        <dbReference type="ARBA" id="ARBA00022692"/>
    </source>
</evidence>
<proteinExistence type="predicted"/>
<evidence type="ECO:0000256" key="6">
    <source>
        <dbReference type="SAM" id="Phobius"/>
    </source>
</evidence>
<dbReference type="InterPro" id="IPR010432">
    <property type="entry name" value="RDD"/>
</dbReference>
<dbReference type="EMBL" id="UPHU01000001">
    <property type="protein sequence ID" value="VBA54929.1"/>
    <property type="molecule type" value="Genomic_DNA"/>
</dbReference>